<dbReference type="EMBL" id="LIAE01010480">
    <property type="protein sequence ID" value="PAV60131.1"/>
    <property type="molecule type" value="Genomic_DNA"/>
</dbReference>
<name>A0A2A2JER6_9BILA</name>
<reference evidence="1 2" key="1">
    <citation type="journal article" date="2017" name="Curr. Biol.">
        <title>Genome architecture and evolution of a unichromosomal asexual nematode.</title>
        <authorList>
            <person name="Fradin H."/>
            <person name="Zegar C."/>
            <person name="Gutwein M."/>
            <person name="Lucas J."/>
            <person name="Kovtun M."/>
            <person name="Corcoran D."/>
            <person name="Baugh L.R."/>
            <person name="Kiontke K."/>
            <person name="Gunsalus K."/>
            <person name="Fitch D.H."/>
            <person name="Piano F."/>
        </authorList>
    </citation>
    <scope>NUCLEOTIDE SEQUENCE [LARGE SCALE GENOMIC DNA]</scope>
    <source>
        <strain evidence="1">PF1309</strain>
    </source>
</reference>
<dbReference type="AlphaFoldDB" id="A0A2A2JER6"/>
<evidence type="ECO:0000313" key="2">
    <source>
        <dbReference type="Proteomes" id="UP000218231"/>
    </source>
</evidence>
<sequence length="485" mass="56569">MEDEVESNKVLWMFELEKFVEIDAKLVEQWELGMCVKSNAWTIESKDNRIFCTEVRGITFIDSPFAGKMTISSGKLGIKTTIFDENILDDGGKRLAKTCRFGKVIDEFKRLPEIGDFSSFYVSIVCMRRPNDFYLYWAISEILKYEPEHAIHMFVDCFGIALQNEDFFNALYDEDCISAVRFARYFEKSTTFGTYPELNKRFVSTLHRFNSDAQNPRYRGAIELSVILNVSMVDNQTLKVDYSNGAKTKYVYLKKSPGVEMSIRPGKIVTIKFCIDSLPIYQNLDYRITFSYKNATGKLFTAISILYTYRDGVFHSPFLKHIEADKKFHDFYANKLNKVGIVYACVLNYNSKHFVNWKFVDPTSLKTRLGHPDPESWLKDKDEYQEKIDKIAKYYIDEWHAFNSAKVAQIFKSIEDTARFLVDLIEIGGTCESILYEKARKFYHMLYSLRVECIEILERGEMNDDYDNFFNLQLALSDSFAFFTI</sequence>
<comment type="caution">
    <text evidence="1">The sequence shown here is derived from an EMBL/GenBank/DDBJ whole genome shotgun (WGS) entry which is preliminary data.</text>
</comment>
<proteinExistence type="predicted"/>
<accession>A0A2A2JER6</accession>
<keyword evidence="2" id="KW-1185">Reference proteome</keyword>
<dbReference type="Proteomes" id="UP000218231">
    <property type="component" value="Unassembled WGS sequence"/>
</dbReference>
<gene>
    <name evidence="1" type="ORF">WR25_18495</name>
</gene>
<evidence type="ECO:0000313" key="1">
    <source>
        <dbReference type="EMBL" id="PAV60131.1"/>
    </source>
</evidence>
<organism evidence="1 2">
    <name type="scientific">Diploscapter pachys</name>
    <dbReference type="NCBI Taxonomy" id="2018661"/>
    <lineage>
        <taxon>Eukaryota</taxon>
        <taxon>Metazoa</taxon>
        <taxon>Ecdysozoa</taxon>
        <taxon>Nematoda</taxon>
        <taxon>Chromadorea</taxon>
        <taxon>Rhabditida</taxon>
        <taxon>Rhabditina</taxon>
        <taxon>Rhabditomorpha</taxon>
        <taxon>Rhabditoidea</taxon>
        <taxon>Rhabditidae</taxon>
        <taxon>Diploscapter</taxon>
    </lineage>
</organism>
<protein>
    <submittedName>
        <fullName evidence="1">Uncharacterized protein</fullName>
    </submittedName>
</protein>